<name>A0A8H3LBH8_9GLOM</name>
<evidence type="ECO:0000313" key="2">
    <source>
        <dbReference type="Proteomes" id="UP000615446"/>
    </source>
</evidence>
<comment type="caution">
    <text evidence="1">The sequence shown here is derived from an EMBL/GenBank/DDBJ whole genome shotgun (WGS) entry which is preliminary data.</text>
</comment>
<proteinExistence type="predicted"/>
<sequence length="72" mass="8663">MAKLQANITYKWYKQESVLLKLVIDNIELESNINCETEENDDDMNDEELNIEEKFQNQIDQFLEIDDNKMMM</sequence>
<dbReference type="Proteomes" id="UP000615446">
    <property type="component" value="Unassembled WGS sequence"/>
</dbReference>
<accession>A0A8H3LBH8</accession>
<dbReference type="EMBL" id="BLAL01000062">
    <property type="protein sequence ID" value="GES82637.1"/>
    <property type="molecule type" value="Genomic_DNA"/>
</dbReference>
<evidence type="ECO:0000313" key="1">
    <source>
        <dbReference type="EMBL" id="GES82637.1"/>
    </source>
</evidence>
<reference evidence="1" key="1">
    <citation type="submission" date="2019-10" db="EMBL/GenBank/DDBJ databases">
        <title>Conservation and host-specific expression of non-tandemly repeated heterogenous ribosome RNA gene in arbuscular mycorrhizal fungi.</title>
        <authorList>
            <person name="Maeda T."/>
            <person name="Kobayashi Y."/>
            <person name="Nakagawa T."/>
            <person name="Ezawa T."/>
            <person name="Yamaguchi K."/>
            <person name="Bino T."/>
            <person name="Nishimoto Y."/>
            <person name="Shigenobu S."/>
            <person name="Kawaguchi M."/>
        </authorList>
    </citation>
    <scope>NUCLEOTIDE SEQUENCE</scope>
    <source>
        <strain evidence="1">HR1</strain>
    </source>
</reference>
<protein>
    <submittedName>
        <fullName evidence="1">Uncharacterized protein</fullName>
    </submittedName>
</protein>
<dbReference type="AlphaFoldDB" id="A0A8H3LBH8"/>
<gene>
    <name evidence="1" type="ORF">RCL2_000983000</name>
</gene>
<organism evidence="1 2">
    <name type="scientific">Rhizophagus clarus</name>
    <dbReference type="NCBI Taxonomy" id="94130"/>
    <lineage>
        <taxon>Eukaryota</taxon>
        <taxon>Fungi</taxon>
        <taxon>Fungi incertae sedis</taxon>
        <taxon>Mucoromycota</taxon>
        <taxon>Glomeromycotina</taxon>
        <taxon>Glomeromycetes</taxon>
        <taxon>Glomerales</taxon>
        <taxon>Glomeraceae</taxon>
        <taxon>Rhizophagus</taxon>
    </lineage>
</organism>